<dbReference type="PROSITE" id="PS00606">
    <property type="entry name" value="KS3_1"/>
    <property type="match status" value="2"/>
</dbReference>
<gene>
    <name evidence="11" type="ORF">BJP34_17835</name>
</gene>
<evidence type="ECO:0000313" key="11">
    <source>
        <dbReference type="EMBL" id="AOX01053.1"/>
    </source>
</evidence>
<dbReference type="SMART" id="SM00823">
    <property type="entry name" value="PKS_PP"/>
    <property type="match status" value="2"/>
</dbReference>
<dbReference type="PROSITE" id="PS50075">
    <property type="entry name" value="CARRIER"/>
    <property type="match status" value="2"/>
</dbReference>
<dbReference type="InterPro" id="IPR009081">
    <property type="entry name" value="PP-bd_ACP"/>
</dbReference>
<dbReference type="SMART" id="SM00829">
    <property type="entry name" value="PKS_ER"/>
    <property type="match status" value="1"/>
</dbReference>
<dbReference type="FunFam" id="3.40.366.10:FF:000002">
    <property type="entry name" value="Probable polyketide synthase 2"/>
    <property type="match status" value="2"/>
</dbReference>
<dbReference type="GO" id="GO:0004315">
    <property type="term" value="F:3-oxoacyl-[acyl-carrier-protein] synthase activity"/>
    <property type="evidence" value="ECO:0007669"/>
    <property type="project" value="InterPro"/>
</dbReference>
<dbReference type="Pfam" id="PF08240">
    <property type="entry name" value="ADH_N"/>
    <property type="match status" value="1"/>
</dbReference>
<dbReference type="PANTHER" id="PTHR43775:SF37">
    <property type="entry name" value="SI:DKEY-61P9.11"/>
    <property type="match status" value="1"/>
</dbReference>
<dbReference type="SUPFAM" id="SSF55048">
    <property type="entry name" value="Probable ACP-binding domain of malonyl-CoA ACP transacylase"/>
    <property type="match status" value="2"/>
</dbReference>
<dbReference type="SMART" id="SM00825">
    <property type="entry name" value="PKS_KS"/>
    <property type="match status" value="2"/>
</dbReference>
<keyword evidence="3" id="KW-0808">Transferase</keyword>
<dbReference type="InterPro" id="IPR006162">
    <property type="entry name" value="Ppantetheine_attach_site"/>
</dbReference>
<evidence type="ECO:0000256" key="3">
    <source>
        <dbReference type="ARBA" id="ARBA00022679"/>
    </source>
</evidence>
<dbReference type="Pfam" id="PF21089">
    <property type="entry name" value="PKS_DH_N"/>
    <property type="match status" value="1"/>
</dbReference>
<dbReference type="InterPro" id="IPR014030">
    <property type="entry name" value="Ketoacyl_synth_N"/>
</dbReference>
<sequence length="3761" mass="415050">MNEKQTQKKEQNLPLERAIKALKDARSKLERYENKRKEPIAIIGMGCRVPGGPSTPEAFWELLQNGVDAITEVPPDRWPINKYYDSDPTAPGKMYTRYGGFMERIQEFDTNFFGISPKETIHLDPQQRLLLEVSWEALERSGINPQKLTGSSTGVFIGISSNDYIHRISGQGLENIDAYMGSGNAHSTASGRISYFFGLKGPSLAVDTACSSSLVSIHVATTSLRNRECNLALAGGVNALISPGSSINFSKAGMLSADGRCKTFDATADGFVRGEGCGMVILKRFSDAVADGDKILAVIRGSAMNQDGASGGLTVPNGPSQQAVIGQALENGGVDPASISYIEAHGTGTSLGDPIEVGAIGTVFGKTHSQKQPVIIGSAKTNIGHLEGAAGIVGLMKVVLQLQYRKIAPSLHFKQPNPYINWDQLPVQVATKLTSWPTNGKSRIAGVSSFGFSGTNVHVVIEEAPSQVKIRNNVERPVHLLTLSAKTEKALEDQVSNYQNYLETNPELALADVCYTANTGRAQFNHRLGVIASEATELIEKLLGWKTQSELVGVFSGQPNSESPKIAFLFTGQGSQYINMGRQLYELAPTFRQALEQCDQILQPYLETSILEIIYPKDAQKSSLLDQTAYTQPAIFVIEYALFKLWDSWGIKPNVVMGHSVGEYVAATVAGVFSLEDGLKLIAMRGKLMQQLPSGGEMVSVMASESQVTEAIKEYSSLVTIAAVNGPESIVISGESRAIATICAQFKNLGIKTKQLQVSHGFHSPLMEPMLTEFEAVAKQVTYNEPKIPLISNVTGTEVGAEITTAEYWVRHVRQPVRFAQSMKTLEEQGYETFLEIGPKPILLGMGRQCVTEDVGEWLPSLRPNQIPLQSPLEMGKSEDAALLKDEWQQMLSSLGKLYVKGFKIDWSGFDSDYNRQKVALPTYPFQRERYWIETTENKQKQHQNTDNIHQTPIFKLLTQGNTETLTQQLETTGKLSSEKLKFLPELLDILAQQHQEQLTTATLKNWFYEIQWQPLTQINSNTNIQPTHWLILADTTGVAEKFAQKLQQQGHEYSLVHRGENYQKPTANTYQLNPHTPQEFEQLYQEIQQNTQTPITKLIHLWSLDAPASKDLTVETLESSQIWGCGSVVHLLQTLLKNSSIPELWLVTRGSQSVLSNTENHITGLAASPLWGLGRVVSLEHPQLWGGLIDLDPQAPAVDETEILWQLLANQQEEDHLALRGEKTYVARLVNKDTPEFSQPLSLSSDGSYLITGGLGALGLHTAQWLVEKGAKNIVLTGRRPPTEKVTESIKQLEETGCQVRVLLGDVSVEADLGKILEQIQTSMPTLKGIIHAAGVTGEIQLLQELELSQLEAVLRPKVVGGWLLHQLTQKLELDFFVNFSSIASVWGSKGQAHYAAANHFLDGLTYYRRSLGTPSYSINWGPWSGGGMATGEAINWLNKTGVKPLESEKAIVALEKVLVSNSPQTVVADLNWRLFKELYELGGKRPLLSEISLDLEATDGERAEEQETQKQKVKTELLAKLEAASNQKRQEILREYIREQVAQVLGFSSSELPEVNVGFVEMGMDSLMTVELRNQLQKSLNCSLPTTLAFECPNIISLTDYISSKVLGWQLKEKEAKARIEALESTTTEPIAVVGMACRFPGGADSPQKLWQLLSDGVDAITEIPPQRWNVDNYYDPNPETPGKMSSRLGGFLQEDIAQFDPLFFGISEREAITIDPQHRLLLEVSWEALENTGYIPRRLDNSVTGVFVGITNCEYQVITGQGTETNIAPYAVTGLPLNAAAGRLSYTLGLTGPSMAIDTACSSSLVAIHQACQSLRLQECQMALAGGVNLWLLPDALIATSQAKMSSPDGRCQTFDEEANGTAWGEGCGMLVLKRLSDAQASKDQILAVISGSAVNQDGPSSGFTVPNSSSQQQVIRQALKMAKVKPSQVSYVEAHGTATSLGDPIELRSLAEVFGEERSAQEPLMIGSIKTNIGHLGSAAGISGVMKVILQIQHRQIVPHLHLKNPTGKFDWKNSPIVVATQPTTWDRNEPSVIAGVSSFGASGTNAHVIIEEAPSIVTTQNIIERPIHLLTLSAKTEKALEDLVSNYQNYLETNPELALADVCYTANTGRAQFNHRLGVMASEPTELIEKLLGWKTQSELVGVFSAQPNREVPKIAFLFTGQGSQYINMGRQLYELAPTFRQALEQCDQILQPYLETSILEIIYPKDEQKSSLLDQTAYTQPAIFALEYALFKLWDSWGIKPNVVMGHSVGEYVAACTAGVFSLEDGLKLIAMRGQLMQKLPSGGEMVSVMASESQVTEAIKEYSSLVTIAAVNGPESIVISGESGAIATICNGFQNMGIKTKQLQVSHGFHSPLMEPMLTEFEAVAKQVSYNEPKIPIISNVTGTEVGAEITTAEYWVAHVRQPVRFAQSMKTLEEQGYETFLEIGPKPILLGMGRQCVTEDVGEWLPSLRLGVDEWQQMLSSLGKLYVKGAKIDWSGFDSDYNRQKVALPTYPFQRERYWVETQKNQLLNWSKTQNQHPLLGEKLHLAGIENQQRFQSHITEKSPTYLKDHRVFEKALFPATGYLEIADSAARELFSSPQVEVTDVFIIKGLILPETEIKRIQTVITTQENNNYKFEIFSTSEAEEQQKPQWILHTQGKISADSTPTPEAKINLEKYKSECNQAIDIKEHYKYFRDNGIDYGSSFQGIKQLWKGQGKALAEICLSEELTTQIVDYNIHPALLDLSMQITLHTKPIKPTDKTYLPIGIEKWKLSKSPGTRVWVIAETPSENSLISNIKLVDDQGTILAELQGLRSRETTVSKLLKSLQPELNNWYYQINWQTQPQPSQESEAPTQKWLILAEDTQVQLLKALEKKGHQCIQVSPGEKYQQLGPQKYQINPTSSQEFQQLLQENQEITGIVHLWGIKKIENKDNLELETIQAKNCGSVLHLVQGIIKSQPAQNPQLWLITQGTQNVLSNTEVINPEYGSLWALGQVIANEHPELKCKRIDYDPNIEPTQIADSLEAELLSQEVEDQIAIRQGQRYVARLEQKQQDEQVQPVQLKLAEYGVIDNLKWEPMERRTPEADEIEIQVATVGLNFRDVLNALGLLKEYYAQHLGITSVEQLTFGFECAGTISAVGEEVSQWQVGDKVIATMVPDGFSSFVTTKATNIIPLPEKMSFPEAATLPLTFLTAYYGLQHLAQIQPGERVLIHAAAGGVGQAAVQIAQLAGAEILATASPSKWDFLKSLGIKHVMNSRTLDFSEEIMELTGGEGVDVVLNSLNGEYIPKSLEVLAPGGRFVEIGKIGIWETEQVKEKRADISYYPYDLGEVAQEQPGLMGQLSEQLTKEWNQGGLKALPYKTFSSTEITAAFRYMQQAKHIGKVVVEMPEVSATQKLIQPEASYLITGGLGALGLVVAEWMVKEGAKHIVLMGRSGPGETAQKTIEELEAAGAQVSVLLGDVSVPRDVEEIFQQMGESLPPLKGVIHTAGVLDDGLLQNMSWEQFTKVMAPKVQGTWYLHQQTQELELDFFVCFSSIASMLGNSGQGNYAAANGFMDALASYRRGMGLPGLSINWGAWAKGGMAARLGTQHQSRIESSGMRTIQPEEGMVALENLLSGSQSQVGVFSMNWSQFLTQVPGVEKMPLLSGLVSHQPSLGRKSDFLLKLEATPPNERRLLLVAHVRRQVAQVLRISHPESIALETGFFDLGIDSLTSVELRNKLQGSLKCSVPSTVTLDYPTLKALVEYLYEQLLLEQVSYSNTVPTEEINEDREEITL</sequence>
<feature type="domain" description="Carrier" evidence="8">
    <location>
        <begin position="3658"/>
        <end position="3736"/>
    </location>
</feature>
<feature type="domain" description="PKS/mFAS DH" evidence="10">
    <location>
        <begin position="2525"/>
        <end position="2810"/>
    </location>
</feature>
<dbReference type="Proteomes" id="UP000177870">
    <property type="component" value="Chromosome"/>
</dbReference>
<dbReference type="InterPro" id="IPR020807">
    <property type="entry name" value="PKS_DH"/>
</dbReference>
<dbReference type="CDD" id="cd05195">
    <property type="entry name" value="enoyl_red"/>
    <property type="match status" value="1"/>
</dbReference>
<dbReference type="InterPro" id="IPR042104">
    <property type="entry name" value="PKS_dehydratase_sf"/>
</dbReference>
<dbReference type="InterPro" id="IPR049900">
    <property type="entry name" value="PKS_mFAS_DH"/>
</dbReference>
<dbReference type="SUPFAM" id="SSF47336">
    <property type="entry name" value="ACP-like"/>
    <property type="match status" value="2"/>
</dbReference>
<evidence type="ECO:0000256" key="5">
    <source>
        <dbReference type="ARBA" id="ARBA00023268"/>
    </source>
</evidence>
<dbReference type="SMART" id="SM01294">
    <property type="entry name" value="PKS_PP_betabranch"/>
    <property type="match status" value="2"/>
</dbReference>
<dbReference type="Pfam" id="PF08659">
    <property type="entry name" value="KR"/>
    <property type="match status" value="2"/>
</dbReference>
<dbReference type="InterPro" id="IPR049552">
    <property type="entry name" value="PKS_DH_N"/>
</dbReference>
<dbReference type="InterPro" id="IPR020843">
    <property type="entry name" value="ER"/>
</dbReference>
<dbReference type="CDD" id="cd00833">
    <property type="entry name" value="PKS"/>
    <property type="match status" value="2"/>
</dbReference>
<dbReference type="InterPro" id="IPR036291">
    <property type="entry name" value="NAD(P)-bd_dom_sf"/>
</dbReference>
<keyword evidence="6" id="KW-0012">Acyltransferase</keyword>
<dbReference type="GO" id="GO:0031177">
    <property type="term" value="F:phosphopantetheine binding"/>
    <property type="evidence" value="ECO:0007669"/>
    <property type="project" value="InterPro"/>
</dbReference>
<dbReference type="Gene3D" id="3.40.366.10">
    <property type="entry name" value="Malonyl-Coenzyme A Acyl Carrier Protein, domain 2"/>
    <property type="match status" value="2"/>
</dbReference>
<dbReference type="Gene3D" id="3.40.47.10">
    <property type="match status" value="2"/>
</dbReference>
<dbReference type="PROSITE" id="PS52004">
    <property type="entry name" value="KS3_2"/>
    <property type="match status" value="2"/>
</dbReference>
<feature type="active site" description="Proton acceptor; for dehydratase activity" evidence="7">
    <location>
        <position position="2558"/>
    </location>
</feature>
<feature type="domain" description="Ketosynthase family 3 (KS3)" evidence="9">
    <location>
        <begin position="37"/>
        <end position="463"/>
    </location>
</feature>
<feature type="region of interest" description="N-terminal hotdog fold" evidence="7">
    <location>
        <begin position="2525"/>
        <end position="2654"/>
    </location>
</feature>
<dbReference type="InterPro" id="IPR020841">
    <property type="entry name" value="PKS_Beta-ketoAc_synthase_dom"/>
</dbReference>
<evidence type="ECO:0000256" key="4">
    <source>
        <dbReference type="ARBA" id="ARBA00022857"/>
    </source>
</evidence>
<dbReference type="FunFam" id="3.40.47.10:FF:000019">
    <property type="entry name" value="Polyketide synthase type I"/>
    <property type="match status" value="2"/>
</dbReference>
<dbReference type="InterPro" id="IPR014031">
    <property type="entry name" value="Ketoacyl_synth_C"/>
</dbReference>
<proteinExistence type="predicted"/>
<dbReference type="Gene3D" id="6.10.250.3430">
    <property type="match status" value="1"/>
</dbReference>
<feature type="region of interest" description="C-terminal hotdog fold" evidence="7">
    <location>
        <begin position="2669"/>
        <end position="2810"/>
    </location>
</feature>
<dbReference type="InterPro" id="IPR016035">
    <property type="entry name" value="Acyl_Trfase/lysoPLipase"/>
</dbReference>
<dbReference type="Gene3D" id="3.10.129.110">
    <property type="entry name" value="Polyketide synthase dehydratase"/>
    <property type="match status" value="1"/>
</dbReference>
<dbReference type="KEGG" id="mpro:BJP34_17835"/>
<dbReference type="FunFam" id="3.40.50.720:FF:000209">
    <property type="entry name" value="Polyketide synthase Pks12"/>
    <property type="match status" value="1"/>
</dbReference>
<dbReference type="InterPro" id="IPR013149">
    <property type="entry name" value="ADH-like_C"/>
</dbReference>
<feature type="domain" description="Ketosynthase family 3 (KS3)" evidence="9">
    <location>
        <begin position="1630"/>
        <end position="2057"/>
    </location>
</feature>
<dbReference type="Pfam" id="PF14765">
    <property type="entry name" value="PS-DH"/>
    <property type="match status" value="1"/>
</dbReference>
<evidence type="ECO:0000256" key="2">
    <source>
        <dbReference type="ARBA" id="ARBA00022553"/>
    </source>
</evidence>
<dbReference type="InterPro" id="IPR018201">
    <property type="entry name" value="Ketoacyl_synth_AS"/>
</dbReference>
<keyword evidence="1" id="KW-0596">Phosphopantetheine</keyword>
<dbReference type="GO" id="GO:0006633">
    <property type="term" value="P:fatty acid biosynthetic process"/>
    <property type="evidence" value="ECO:0007669"/>
    <property type="project" value="InterPro"/>
</dbReference>
<evidence type="ECO:0000313" key="12">
    <source>
        <dbReference type="Proteomes" id="UP000177870"/>
    </source>
</evidence>
<dbReference type="NCBIfam" id="NF045894">
    <property type="entry name" value="PKS_plus_SDR"/>
    <property type="match status" value="1"/>
</dbReference>
<dbReference type="SMART" id="SM00827">
    <property type="entry name" value="PKS_AT"/>
    <property type="match status" value="2"/>
</dbReference>
<dbReference type="Pfam" id="PF00109">
    <property type="entry name" value="ketoacyl-synt"/>
    <property type="match status" value="2"/>
</dbReference>
<dbReference type="PROSITE" id="PS00012">
    <property type="entry name" value="PHOSPHOPANTETHEINE"/>
    <property type="match status" value="2"/>
</dbReference>
<reference evidence="12" key="1">
    <citation type="submission" date="2016-10" db="EMBL/GenBank/DDBJ databases">
        <title>Comparative genomics uncovers the prolific and rare metabolic potential of the cyanobacterial genus Moorea.</title>
        <authorList>
            <person name="Leao T."/>
            <person name="Castelao G."/>
            <person name="Korobeynikov A."/>
            <person name="Monroe E.A."/>
            <person name="Podell S."/>
            <person name="Glukhov E."/>
            <person name="Allen E."/>
            <person name="Gerwick W.H."/>
            <person name="Gerwick L."/>
        </authorList>
    </citation>
    <scope>NUCLEOTIDE SEQUENCE [LARGE SCALE GENOMIC DNA]</scope>
    <source>
        <strain evidence="12">PAL-8-15-08-1</strain>
    </source>
</reference>
<dbReference type="InterPro" id="IPR049490">
    <property type="entry name" value="C883_1060-like_KR_N"/>
</dbReference>
<dbReference type="CDD" id="cd08955">
    <property type="entry name" value="KR_2_FAS_SDR_x"/>
    <property type="match status" value="2"/>
</dbReference>
<dbReference type="Pfam" id="PF21394">
    <property type="entry name" value="Beta-ketacyl_N"/>
    <property type="match status" value="2"/>
</dbReference>
<dbReference type="SUPFAM" id="SSF51735">
    <property type="entry name" value="NAD(P)-binding Rossmann-fold domains"/>
    <property type="match status" value="5"/>
</dbReference>
<dbReference type="Pfam" id="PF00107">
    <property type="entry name" value="ADH_zinc_N"/>
    <property type="match status" value="1"/>
</dbReference>
<dbReference type="Gene3D" id="1.10.1200.10">
    <property type="entry name" value="ACP-like"/>
    <property type="match status" value="2"/>
</dbReference>
<dbReference type="InterPro" id="IPR050091">
    <property type="entry name" value="PKS_NRPS_Biosynth_Enz"/>
</dbReference>
<dbReference type="RefSeq" id="WP_070393504.1">
    <property type="nucleotide sequence ID" value="NZ_CP017599.1"/>
</dbReference>
<evidence type="ECO:0000256" key="7">
    <source>
        <dbReference type="PROSITE-ProRule" id="PRU01363"/>
    </source>
</evidence>
<feature type="domain" description="Carrier" evidence="8">
    <location>
        <begin position="1533"/>
        <end position="1608"/>
    </location>
</feature>
<dbReference type="Gene3D" id="3.90.180.10">
    <property type="entry name" value="Medium-chain alcohol dehydrogenases, catalytic domain"/>
    <property type="match status" value="1"/>
</dbReference>
<dbReference type="PROSITE" id="PS52019">
    <property type="entry name" value="PKS_MFAS_DH"/>
    <property type="match status" value="1"/>
</dbReference>
<evidence type="ECO:0000259" key="9">
    <source>
        <dbReference type="PROSITE" id="PS52004"/>
    </source>
</evidence>
<dbReference type="InterPro" id="IPR036736">
    <property type="entry name" value="ACP-like_sf"/>
</dbReference>
<dbReference type="Pfam" id="PF02801">
    <property type="entry name" value="Ketoacyl-synt_C"/>
    <property type="match status" value="2"/>
</dbReference>
<dbReference type="Pfam" id="PF00698">
    <property type="entry name" value="Acyl_transf_1"/>
    <property type="match status" value="2"/>
</dbReference>
<dbReference type="Pfam" id="PF00550">
    <property type="entry name" value="PP-binding"/>
    <property type="match status" value="2"/>
</dbReference>
<name>A0A1D8TU26_9CYAN</name>
<dbReference type="InterPro" id="IPR016039">
    <property type="entry name" value="Thiolase-like"/>
</dbReference>
<dbReference type="SMART" id="SM00826">
    <property type="entry name" value="PKS_DH"/>
    <property type="match status" value="1"/>
</dbReference>
<dbReference type="Gene3D" id="3.40.50.720">
    <property type="entry name" value="NAD(P)-binding Rossmann-like Domain"/>
    <property type="match status" value="4"/>
</dbReference>
<dbReference type="InterPro" id="IPR013968">
    <property type="entry name" value="PKS_KR"/>
</dbReference>
<evidence type="ECO:0000256" key="6">
    <source>
        <dbReference type="ARBA" id="ARBA00023315"/>
    </source>
</evidence>
<dbReference type="Gene3D" id="3.30.70.3290">
    <property type="match status" value="2"/>
</dbReference>
<keyword evidence="4" id="KW-0521">NADP</keyword>
<dbReference type="SMART" id="SM00822">
    <property type="entry name" value="PKS_KR"/>
    <property type="match status" value="2"/>
</dbReference>
<keyword evidence="2" id="KW-0597">Phosphoprotein</keyword>
<feature type="active site" description="Proton donor; for dehydratase activity" evidence="7">
    <location>
        <position position="2730"/>
    </location>
</feature>
<dbReference type="SUPFAM" id="SSF50129">
    <property type="entry name" value="GroES-like"/>
    <property type="match status" value="1"/>
</dbReference>
<dbReference type="SUPFAM" id="SSF52151">
    <property type="entry name" value="FabD/lysophospholipase-like"/>
    <property type="match status" value="2"/>
</dbReference>
<dbReference type="GO" id="GO:0004312">
    <property type="term" value="F:fatty acid synthase activity"/>
    <property type="evidence" value="ECO:0007669"/>
    <property type="project" value="TreeGrafter"/>
</dbReference>
<dbReference type="InterPro" id="IPR057326">
    <property type="entry name" value="KR_dom"/>
</dbReference>
<keyword evidence="5" id="KW-0511">Multifunctional enzyme</keyword>
<dbReference type="InterPro" id="IPR049551">
    <property type="entry name" value="PKS_DH_C"/>
</dbReference>
<dbReference type="InterPro" id="IPR014043">
    <property type="entry name" value="Acyl_transferase_dom"/>
</dbReference>
<accession>A0A1D8TU26</accession>
<dbReference type="InterPro" id="IPR013154">
    <property type="entry name" value="ADH-like_N"/>
</dbReference>
<evidence type="ECO:0000256" key="1">
    <source>
        <dbReference type="ARBA" id="ARBA00022450"/>
    </source>
</evidence>
<dbReference type="GO" id="GO:0016491">
    <property type="term" value="F:oxidoreductase activity"/>
    <property type="evidence" value="ECO:0007669"/>
    <property type="project" value="InterPro"/>
</dbReference>
<dbReference type="InterPro" id="IPR020806">
    <property type="entry name" value="PKS_PP-bd"/>
</dbReference>
<evidence type="ECO:0000259" key="8">
    <source>
        <dbReference type="PROSITE" id="PS50075"/>
    </source>
</evidence>
<dbReference type="InterPro" id="IPR011032">
    <property type="entry name" value="GroES-like_sf"/>
</dbReference>
<dbReference type="SUPFAM" id="SSF53901">
    <property type="entry name" value="Thiolase-like"/>
    <property type="match status" value="2"/>
</dbReference>
<protein>
    <recommendedName>
        <fullName evidence="13">Carrier domain-containing protein</fullName>
    </recommendedName>
</protein>
<dbReference type="InterPro" id="IPR016036">
    <property type="entry name" value="Malonyl_transacylase_ACP-bd"/>
</dbReference>
<dbReference type="STRING" id="1458985.BJP34_17835"/>
<organism evidence="11 12">
    <name type="scientific">Moorena producens PAL-8-15-08-1</name>
    <dbReference type="NCBI Taxonomy" id="1458985"/>
    <lineage>
        <taxon>Bacteria</taxon>
        <taxon>Bacillati</taxon>
        <taxon>Cyanobacteriota</taxon>
        <taxon>Cyanophyceae</taxon>
        <taxon>Coleofasciculales</taxon>
        <taxon>Coleofasciculaceae</taxon>
        <taxon>Moorena</taxon>
    </lineage>
</organism>
<dbReference type="EMBL" id="CP017599">
    <property type="protein sequence ID" value="AOX01053.1"/>
    <property type="molecule type" value="Genomic_DNA"/>
</dbReference>
<dbReference type="InterPro" id="IPR001227">
    <property type="entry name" value="Ac_transferase_dom_sf"/>
</dbReference>
<evidence type="ECO:0000259" key="10">
    <source>
        <dbReference type="PROSITE" id="PS52019"/>
    </source>
</evidence>
<evidence type="ECO:0008006" key="13">
    <source>
        <dbReference type="Google" id="ProtNLM"/>
    </source>
</evidence>
<dbReference type="Pfam" id="PF22621">
    <property type="entry name" value="CurL-like_PKS_C"/>
    <property type="match status" value="2"/>
</dbReference>
<dbReference type="PANTHER" id="PTHR43775">
    <property type="entry name" value="FATTY ACID SYNTHASE"/>
    <property type="match status" value="1"/>
</dbReference>